<name>A0A4P8HPR2_9BURK</name>
<dbReference type="GO" id="GO:0004854">
    <property type="term" value="F:xanthine dehydrogenase activity"/>
    <property type="evidence" value="ECO:0007669"/>
    <property type="project" value="UniProtKB-EC"/>
</dbReference>
<dbReference type="PANTHER" id="PTHR11908">
    <property type="entry name" value="XANTHINE DEHYDROGENASE"/>
    <property type="match status" value="1"/>
</dbReference>
<keyword evidence="6" id="KW-1185">Reference proteome</keyword>
<accession>A0A4P8HPR2</accession>
<evidence type="ECO:0000313" key="4">
    <source>
        <dbReference type="EMBL" id="MBB3221122.1"/>
    </source>
</evidence>
<dbReference type="RefSeq" id="WP_137313199.1">
    <property type="nucleotide sequence ID" value="NZ_CP040017.1"/>
</dbReference>
<dbReference type="Proteomes" id="UP000298763">
    <property type="component" value="Chromosome"/>
</dbReference>
<dbReference type="SUPFAM" id="SSF54665">
    <property type="entry name" value="CO dehydrogenase molybdoprotein N-domain-like"/>
    <property type="match status" value="1"/>
</dbReference>
<dbReference type="EMBL" id="CP040017">
    <property type="protein sequence ID" value="QCP10315.1"/>
    <property type="molecule type" value="Genomic_DNA"/>
</dbReference>
<reference evidence="4 7" key="2">
    <citation type="submission" date="2020-08" db="EMBL/GenBank/DDBJ databases">
        <title>Genomic Encyclopedia of Type Strains, Phase III (KMG-III): the genomes of soil and plant-associated and newly described type strains.</title>
        <authorList>
            <person name="Whitman W."/>
        </authorList>
    </citation>
    <scope>NUCLEOTIDE SEQUENCE [LARGE SCALE GENOMIC DNA]</scope>
    <source>
        <strain evidence="4 7">CECT 7753</strain>
    </source>
</reference>
<dbReference type="Gene3D" id="3.30.365.10">
    <property type="entry name" value="Aldehyde oxidase/xanthine dehydrogenase, molybdopterin binding domain"/>
    <property type="match status" value="4"/>
</dbReference>
<organism evidence="4 7">
    <name type="scientific">Pseudoduganella umbonata</name>
    <dbReference type="NCBI Taxonomy" id="864828"/>
    <lineage>
        <taxon>Bacteria</taxon>
        <taxon>Pseudomonadati</taxon>
        <taxon>Pseudomonadota</taxon>
        <taxon>Betaproteobacteria</taxon>
        <taxon>Burkholderiales</taxon>
        <taxon>Oxalobacteraceae</taxon>
        <taxon>Telluria group</taxon>
        <taxon>Pseudoduganella</taxon>
    </lineage>
</organism>
<dbReference type="SMART" id="SM01008">
    <property type="entry name" value="Ald_Xan_dh_C"/>
    <property type="match status" value="1"/>
</dbReference>
<evidence type="ECO:0000313" key="6">
    <source>
        <dbReference type="Proteomes" id="UP000298763"/>
    </source>
</evidence>
<dbReference type="InterPro" id="IPR037165">
    <property type="entry name" value="AldOxase/xan_DH_Mopterin-bd_sf"/>
</dbReference>
<keyword evidence="1" id="KW-0500">Molybdenum</keyword>
<dbReference type="Gene3D" id="3.90.1170.50">
    <property type="entry name" value="Aldehyde oxidase/xanthine dehydrogenase, a/b hammerhead"/>
    <property type="match status" value="1"/>
</dbReference>
<dbReference type="Pfam" id="PF02738">
    <property type="entry name" value="MoCoBD_1"/>
    <property type="match status" value="1"/>
</dbReference>
<gene>
    <name evidence="5" type="ORF">FCL38_07655</name>
    <name evidence="4" type="ORF">FHS02_001929</name>
</gene>
<dbReference type="GO" id="GO:0005506">
    <property type="term" value="F:iron ion binding"/>
    <property type="evidence" value="ECO:0007669"/>
    <property type="project" value="InterPro"/>
</dbReference>
<dbReference type="OrthoDB" id="221297at2"/>
<dbReference type="Pfam" id="PF01315">
    <property type="entry name" value="Ald_Xan_dh_C"/>
    <property type="match status" value="1"/>
</dbReference>
<dbReference type="AlphaFoldDB" id="A0A4P8HPR2"/>
<dbReference type="InterPro" id="IPR008274">
    <property type="entry name" value="AldOxase/xan_DH_MoCoBD1"/>
</dbReference>
<proteinExistence type="predicted"/>
<evidence type="ECO:0000256" key="1">
    <source>
        <dbReference type="ARBA" id="ARBA00022505"/>
    </source>
</evidence>
<dbReference type="InterPro" id="IPR000674">
    <property type="entry name" value="Ald_Oxase/Xan_DH_a/b"/>
</dbReference>
<protein>
    <submittedName>
        <fullName evidence="4">Xanthine dehydrogenase YagR molybdenum-binding subunit</fullName>
        <ecNumber evidence="4">1.17.1.4</ecNumber>
    </submittedName>
    <submittedName>
        <fullName evidence="5">Xanthine dehydrogenase family protein molybdopterin-binding subunit</fullName>
    </submittedName>
</protein>
<keyword evidence="2 4" id="KW-0560">Oxidoreductase</keyword>
<evidence type="ECO:0000313" key="5">
    <source>
        <dbReference type="EMBL" id="QCP10315.1"/>
    </source>
</evidence>
<evidence type="ECO:0000313" key="7">
    <source>
        <dbReference type="Proteomes" id="UP000584325"/>
    </source>
</evidence>
<dbReference type="InterPro" id="IPR016208">
    <property type="entry name" value="Ald_Oxase/xanthine_DH-like"/>
</dbReference>
<dbReference type="Proteomes" id="UP000584325">
    <property type="component" value="Unassembled WGS sequence"/>
</dbReference>
<evidence type="ECO:0000256" key="2">
    <source>
        <dbReference type="ARBA" id="ARBA00023002"/>
    </source>
</evidence>
<feature type="domain" description="Aldehyde oxidase/xanthine dehydrogenase a/b hammerhead" evidence="3">
    <location>
        <begin position="54"/>
        <end position="168"/>
    </location>
</feature>
<dbReference type="EC" id="1.17.1.4" evidence="4"/>
<dbReference type="InterPro" id="IPR036856">
    <property type="entry name" value="Ald_Oxase/Xan_DH_a/b_sf"/>
</dbReference>
<dbReference type="SUPFAM" id="SSF56003">
    <property type="entry name" value="Molybdenum cofactor-binding domain"/>
    <property type="match status" value="1"/>
</dbReference>
<evidence type="ECO:0000259" key="3">
    <source>
        <dbReference type="SMART" id="SM01008"/>
    </source>
</evidence>
<dbReference type="EMBL" id="JACHXS010000003">
    <property type="protein sequence ID" value="MBB3221122.1"/>
    <property type="molecule type" value="Genomic_DNA"/>
</dbReference>
<dbReference type="Pfam" id="PF20256">
    <property type="entry name" value="MoCoBD_2"/>
    <property type="match status" value="1"/>
</dbReference>
<reference evidence="5 6" key="1">
    <citation type="submission" date="2019-05" db="EMBL/GenBank/DDBJ databases">
        <title>Draft Genome Sequences of Six Type Strains of the Genus Massilia.</title>
        <authorList>
            <person name="Miess H."/>
            <person name="Frediansyhah A."/>
            <person name="Gross H."/>
        </authorList>
    </citation>
    <scope>NUCLEOTIDE SEQUENCE [LARGE SCALE GENOMIC DNA]</scope>
    <source>
        <strain evidence="5 6">DSMZ 26121</strain>
    </source>
</reference>
<dbReference type="PANTHER" id="PTHR11908:SF132">
    <property type="entry name" value="ALDEHYDE OXIDASE 1-RELATED"/>
    <property type="match status" value="1"/>
</dbReference>
<sequence length="775" mass="82134">MSILQKAVQTAMQKAVEVAPDAFIPGGIPDTLIAEGHALVGAPVSRVDGAVKVRGAAPFAAEFALDGMAYAALVHSTIAKGRVATLDTAAAEAAPGVVLVMTHENAPRMKPVPMFLSKPKAAGGDNLPVLQDGSVHWNGQPVALVLAGTQEQADHAATLVRVTYHEETATTSVAAAKARGLEDTAFQGEPQKVEIGDAEAALAAAPHRVDAVYRTPRLNHNAIELHAATVAWHGDELRIHDATQAVAHTAWSLAQVFGLRESQVRVTSPFVGGGFGGKALWQHQVLAAAAAKLAGRPVRIMLSREGVYRGVGGRTLTEQRVAIGAGDDGRFTALIHTGMAAMTAHNNMPEPFIMPARSLYAAGSFKLAVQAAKMDMLANTFMRAPGESVGSFALECAIDELAERMNVDPTDLRGRNEPEKDPTKGSAFSSRNLVEAYRMGAESFGWAAREARPRMRREGEWWVGMGCATATYPYYRMPGGAARITLTRESRVHVEVAAHEMGMGTATVQAQIVAARLGVPLENVTVSYGDSAFPGTVLAGGSQQTASIGRAVIAALRALFTDLLRLGGAGTPLDGLHFDEVRGHRRDNASGLCKAGDPLRHASYAELLSRAGRDELKIEGQAPPPLETLHWSMHSTGAIFCEARVNAVTGEPRVTRLLGAFDCGRILNAKTAASQFRGGMIMGLGMALMEETLFDERNGRVMNPTLWDYHVPAHLDVPAIDVMWTDIPDPHAPAGARGIGEIGITGTAAAVANAIYNACGIRVRDLPVTLDKLLD</sequence>
<dbReference type="InterPro" id="IPR046867">
    <property type="entry name" value="AldOxase/xan_DH_MoCoBD2"/>
</dbReference>